<accession>A0AAD4NW92</accession>
<evidence type="ECO:0008006" key="4">
    <source>
        <dbReference type="Google" id="ProtNLM"/>
    </source>
</evidence>
<evidence type="ECO:0000313" key="3">
    <source>
        <dbReference type="Proteomes" id="UP001190926"/>
    </source>
</evidence>
<reference evidence="2 3" key="1">
    <citation type="journal article" date="2021" name="Nat. Commun.">
        <title>Incipient diploidization of the medicinal plant Perilla within 10,000 years.</title>
        <authorList>
            <person name="Zhang Y."/>
            <person name="Shen Q."/>
            <person name="Leng L."/>
            <person name="Zhang D."/>
            <person name="Chen S."/>
            <person name="Shi Y."/>
            <person name="Ning Z."/>
            <person name="Chen S."/>
        </authorList>
    </citation>
    <scope>NUCLEOTIDE SEQUENCE [LARGE SCALE GENOMIC DNA]</scope>
    <source>
        <strain evidence="3">cv. PC099</strain>
    </source>
</reference>
<keyword evidence="1" id="KW-0812">Transmembrane</keyword>
<proteinExistence type="predicted"/>
<name>A0AAD4NW92_PERFH</name>
<evidence type="ECO:0000256" key="1">
    <source>
        <dbReference type="SAM" id="Phobius"/>
    </source>
</evidence>
<protein>
    <recommendedName>
        <fullName evidence="4">Transmembrane protein</fullName>
    </recommendedName>
</protein>
<keyword evidence="1" id="KW-0472">Membrane</keyword>
<dbReference type="AlphaFoldDB" id="A0AAD4NW92"/>
<feature type="transmembrane region" description="Helical" evidence="1">
    <location>
        <begin position="20"/>
        <end position="41"/>
    </location>
</feature>
<dbReference type="PANTHER" id="PTHR33237:SF31">
    <property type="entry name" value="F2P16.13 PROTEIN"/>
    <property type="match status" value="1"/>
</dbReference>
<comment type="caution">
    <text evidence="2">The sequence shown here is derived from an EMBL/GenBank/DDBJ whole genome shotgun (WGS) entry which is preliminary data.</text>
</comment>
<keyword evidence="1" id="KW-1133">Transmembrane helix</keyword>
<sequence>MARPLPILPMQKLHYLLPSSFTSLIVLTVIFSVISVVTFLCGSRHKEKKTKTVRLGGQKTKPPVKRVETKFSSKALLMAKIKKVRDGGEEEELDVDDDGQDGAAVWKKTIIKGDRCRPLDFSGRILYDSNGNLLPE</sequence>
<dbReference type="Proteomes" id="UP001190926">
    <property type="component" value="Unassembled WGS sequence"/>
</dbReference>
<evidence type="ECO:0000313" key="2">
    <source>
        <dbReference type="EMBL" id="KAH6754935.1"/>
    </source>
</evidence>
<keyword evidence="3" id="KW-1185">Reference proteome</keyword>
<organism evidence="2 3">
    <name type="scientific">Perilla frutescens var. hirtella</name>
    <name type="common">Perilla citriodora</name>
    <name type="synonym">Perilla setoyensis</name>
    <dbReference type="NCBI Taxonomy" id="608512"/>
    <lineage>
        <taxon>Eukaryota</taxon>
        <taxon>Viridiplantae</taxon>
        <taxon>Streptophyta</taxon>
        <taxon>Embryophyta</taxon>
        <taxon>Tracheophyta</taxon>
        <taxon>Spermatophyta</taxon>
        <taxon>Magnoliopsida</taxon>
        <taxon>eudicotyledons</taxon>
        <taxon>Gunneridae</taxon>
        <taxon>Pentapetalae</taxon>
        <taxon>asterids</taxon>
        <taxon>lamiids</taxon>
        <taxon>Lamiales</taxon>
        <taxon>Lamiaceae</taxon>
        <taxon>Nepetoideae</taxon>
        <taxon>Elsholtzieae</taxon>
        <taxon>Perilla</taxon>
    </lineage>
</organism>
<gene>
    <name evidence="2" type="ORF">C2S53_019343</name>
</gene>
<dbReference type="PANTHER" id="PTHR33237">
    <property type="entry name" value="F2P16.13 PROTEIN-RELATED"/>
    <property type="match status" value="1"/>
</dbReference>
<dbReference type="EMBL" id="SDAM02029679">
    <property type="protein sequence ID" value="KAH6754935.1"/>
    <property type="molecule type" value="Genomic_DNA"/>
</dbReference>